<dbReference type="Proteomes" id="UP000198406">
    <property type="component" value="Unassembled WGS sequence"/>
</dbReference>
<name>A0A1Z5KNT4_FISSO</name>
<proteinExistence type="predicted"/>
<comment type="caution">
    <text evidence="2">The sequence shown here is derived from an EMBL/GenBank/DDBJ whole genome shotgun (WGS) entry which is preliminary data.</text>
</comment>
<reference evidence="2 3" key="1">
    <citation type="journal article" date="2015" name="Plant Cell">
        <title>Oil accumulation by the oleaginous diatom Fistulifera solaris as revealed by the genome and transcriptome.</title>
        <authorList>
            <person name="Tanaka T."/>
            <person name="Maeda Y."/>
            <person name="Veluchamy A."/>
            <person name="Tanaka M."/>
            <person name="Abida H."/>
            <person name="Marechal E."/>
            <person name="Bowler C."/>
            <person name="Muto M."/>
            <person name="Sunaga Y."/>
            <person name="Tanaka M."/>
            <person name="Yoshino T."/>
            <person name="Taniguchi T."/>
            <person name="Fukuda Y."/>
            <person name="Nemoto M."/>
            <person name="Matsumoto M."/>
            <person name="Wong P.S."/>
            <person name="Aburatani S."/>
            <person name="Fujibuchi W."/>
        </authorList>
    </citation>
    <scope>NUCLEOTIDE SEQUENCE [LARGE SCALE GENOMIC DNA]</scope>
    <source>
        <strain evidence="2 3">JPCC DA0580</strain>
    </source>
</reference>
<evidence type="ECO:0000256" key="1">
    <source>
        <dbReference type="SAM" id="Phobius"/>
    </source>
</evidence>
<dbReference type="EMBL" id="BDSP01000259">
    <property type="protein sequence ID" value="GAX27742.1"/>
    <property type="molecule type" value="Genomic_DNA"/>
</dbReference>
<dbReference type="AlphaFoldDB" id="A0A1Z5KNT4"/>
<gene>
    <name evidence="2" type="ORF">FisN_13Hh159</name>
</gene>
<keyword evidence="3" id="KW-1185">Reference proteome</keyword>
<sequence length="500" mass="57170">MAGTRVLIASAFLSQLLVLAGTAFYFGLCRSKDMSCIPFLPQRGRSALRKRPKVQETTFSFTKMAVTVLVPDYQLNMWQSSSELTENTIFWKGTSAETLEQLCTLQRHAKTEALLDGVDLIVCASSQQTKARLFFASDGLVFFFPRPGSETADWQYLISHDAGQRPNNLHFQILVEKSQAESNNANSHVGRQIQKWTSSYEEDWSQLMVDHLISYRTSFSTVEWLPTAVQKGSATNGVDDNNTLLEWWIPLSNVKDTLITNVDTATPETTVALYLPGRDHVTIGDNEKDDAWLVEEPNSYFLAVLAEHDDNTSLNYQRFMTLMNTVMTRCWGIPLLGPTAPIDLARMPDDDGETTFELPRIYGKLWQQQQIRQVITQVTERLQISRQLLLESPWTMDITEEMSSVWWKAYQLLEEARHDETNALDLLESAMNILEVHLERNPTLSPPIDLSRDHYFGIFVPLLIPLLLPNLFSLFREVKRYRECIKKKKESSATNKEKQD</sequence>
<feature type="transmembrane region" description="Helical" evidence="1">
    <location>
        <begin position="455"/>
        <end position="475"/>
    </location>
</feature>
<protein>
    <submittedName>
        <fullName evidence="2">Uncharacterized protein</fullName>
    </submittedName>
</protein>
<organism evidence="2 3">
    <name type="scientific">Fistulifera solaris</name>
    <name type="common">Oleaginous diatom</name>
    <dbReference type="NCBI Taxonomy" id="1519565"/>
    <lineage>
        <taxon>Eukaryota</taxon>
        <taxon>Sar</taxon>
        <taxon>Stramenopiles</taxon>
        <taxon>Ochrophyta</taxon>
        <taxon>Bacillariophyta</taxon>
        <taxon>Bacillariophyceae</taxon>
        <taxon>Bacillariophycidae</taxon>
        <taxon>Naviculales</taxon>
        <taxon>Naviculaceae</taxon>
        <taxon>Fistulifera</taxon>
    </lineage>
</organism>
<accession>A0A1Z5KNT4</accession>
<keyword evidence="1" id="KW-0472">Membrane</keyword>
<keyword evidence="1" id="KW-0812">Transmembrane</keyword>
<evidence type="ECO:0000313" key="3">
    <source>
        <dbReference type="Proteomes" id="UP000198406"/>
    </source>
</evidence>
<dbReference type="InParanoid" id="A0A1Z5KNT4"/>
<evidence type="ECO:0000313" key="2">
    <source>
        <dbReference type="EMBL" id="GAX27742.1"/>
    </source>
</evidence>
<keyword evidence="1" id="KW-1133">Transmembrane helix</keyword>